<reference evidence="8 9" key="1">
    <citation type="submission" date="2016-07" db="EMBL/GenBank/DDBJ databases">
        <title>Pervasive Adenine N6-methylation of Active Genes in Fungi.</title>
        <authorList>
            <consortium name="DOE Joint Genome Institute"/>
            <person name="Mondo S.J."/>
            <person name="Dannebaum R.O."/>
            <person name="Kuo R.C."/>
            <person name="Labutti K."/>
            <person name="Haridas S."/>
            <person name="Kuo A."/>
            <person name="Salamov A."/>
            <person name="Ahrendt S.R."/>
            <person name="Lipzen A."/>
            <person name="Sullivan W."/>
            <person name="Andreopoulos W.B."/>
            <person name="Clum A."/>
            <person name="Lindquist E."/>
            <person name="Daum C."/>
            <person name="Ramamoorthy G.K."/>
            <person name="Gryganskyi A."/>
            <person name="Culley D."/>
            <person name="Magnuson J.K."/>
            <person name="James T.Y."/>
            <person name="O'Malley M.A."/>
            <person name="Stajich J.E."/>
            <person name="Spatafora J.W."/>
            <person name="Visel A."/>
            <person name="Grigoriev I.V."/>
        </authorList>
    </citation>
    <scope>NUCLEOTIDE SEQUENCE [LARGE SCALE GENOMIC DNA]</scope>
    <source>
        <strain evidence="8 9">NRRL 1336</strain>
    </source>
</reference>
<name>A0A1X2I0R2_9FUNG</name>
<gene>
    <name evidence="8" type="ORF">BCR42DRAFT_456209</name>
</gene>
<dbReference type="PANTHER" id="PTHR19818:SF139">
    <property type="entry name" value="PAIR-RULE PROTEIN ODD-PAIRED"/>
    <property type="match status" value="1"/>
</dbReference>
<dbReference type="Pfam" id="PF00096">
    <property type="entry name" value="zf-C2H2"/>
    <property type="match status" value="2"/>
</dbReference>
<dbReference type="PROSITE" id="PS50157">
    <property type="entry name" value="ZINC_FINGER_C2H2_2"/>
    <property type="match status" value="2"/>
</dbReference>
<accession>A0A1X2I0R2</accession>
<keyword evidence="2" id="KW-0677">Repeat</keyword>
<feature type="compositionally biased region" description="Polar residues" evidence="6">
    <location>
        <begin position="237"/>
        <end position="250"/>
    </location>
</feature>
<comment type="caution">
    <text evidence="8">The sequence shown here is derived from an EMBL/GenBank/DDBJ whole genome shotgun (WGS) entry which is preliminary data.</text>
</comment>
<dbReference type="FunFam" id="3.30.160.60:FF:000110">
    <property type="entry name" value="Zinc finger protein-like"/>
    <property type="match status" value="1"/>
</dbReference>
<evidence type="ECO:0000256" key="2">
    <source>
        <dbReference type="ARBA" id="ARBA00022737"/>
    </source>
</evidence>
<feature type="compositionally biased region" description="Low complexity" evidence="6">
    <location>
        <begin position="251"/>
        <end position="281"/>
    </location>
</feature>
<protein>
    <recommendedName>
        <fullName evidence="7">C2H2-type domain-containing protein</fullName>
    </recommendedName>
</protein>
<keyword evidence="1" id="KW-0479">Metal-binding</keyword>
<organism evidence="8 9">
    <name type="scientific">Absidia repens</name>
    <dbReference type="NCBI Taxonomy" id="90262"/>
    <lineage>
        <taxon>Eukaryota</taxon>
        <taxon>Fungi</taxon>
        <taxon>Fungi incertae sedis</taxon>
        <taxon>Mucoromycota</taxon>
        <taxon>Mucoromycotina</taxon>
        <taxon>Mucoromycetes</taxon>
        <taxon>Mucorales</taxon>
        <taxon>Cunninghamellaceae</taxon>
        <taxon>Absidia</taxon>
    </lineage>
</organism>
<dbReference type="GO" id="GO:0000981">
    <property type="term" value="F:DNA-binding transcription factor activity, RNA polymerase II-specific"/>
    <property type="evidence" value="ECO:0007669"/>
    <property type="project" value="TreeGrafter"/>
</dbReference>
<evidence type="ECO:0000313" key="9">
    <source>
        <dbReference type="Proteomes" id="UP000193560"/>
    </source>
</evidence>
<dbReference type="GO" id="GO:0008270">
    <property type="term" value="F:zinc ion binding"/>
    <property type="evidence" value="ECO:0007669"/>
    <property type="project" value="UniProtKB-KW"/>
</dbReference>
<dbReference type="EMBL" id="MCGE01000037">
    <property type="protein sequence ID" value="ORZ06870.1"/>
    <property type="molecule type" value="Genomic_DNA"/>
</dbReference>
<evidence type="ECO:0000256" key="3">
    <source>
        <dbReference type="ARBA" id="ARBA00022771"/>
    </source>
</evidence>
<evidence type="ECO:0000256" key="1">
    <source>
        <dbReference type="ARBA" id="ARBA00022723"/>
    </source>
</evidence>
<evidence type="ECO:0000256" key="4">
    <source>
        <dbReference type="ARBA" id="ARBA00022833"/>
    </source>
</evidence>
<feature type="domain" description="C2H2-type" evidence="7">
    <location>
        <begin position="294"/>
        <end position="321"/>
    </location>
</feature>
<dbReference type="Gene3D" id="3.30.160.60">
    <property type="entry name" value="Classic Zinc Finger"/>
    <property type="match status" value="2"/>
</dbReference>
<feature type="region of interest" description="Disordered" evidence="6">
    <location>
        <begin position="152"/>
        <end position="207"/>
    </location>
</feature>
<dbReference type="InterPro" id="IPR013087">
    <property type="entry name" value="Znf_C2H2_type"/>
</dbReference>
<feature type="compositionally biased region" description="Polar residues" evidence="6">
    <location>
        <begin position="1"/>
        <end position="10"/>
    </location>
</feature>
<dbReference type="InterPro" id="IPR050329">
    <property type="entry name" value="GLI_C2H2-zinc-finger"/>
</dbReference>
<feature type="compositionally biased region" description="Polar residues" evidence="6">
    <location>
        <begin position="38"/>
        <end position="48"/>
    </location>
</feature>
<dbReference type="Proteomes" id="UP000193560">
    <property type="component" value="Unassembled WGS sequence"/>
</dbReference>
<keyword evidence="3 5" id="KW-0863">Zinc-finger</keyword>
<dbReference type="GO" id="GO:0005634">
    <property type="term" value="C:nucleus"/>
    <property type="evidence" value="ECO:0007669"/>
    <property type="project" value="UniProtKB-ARBA"/>
</dbReference>
<dbReference type="GO" id="GO:0045944">
    <property type="term" value="P:positive regulation of transcription by RNA polymerase II"/>
    <property type="evidence" value="ECO:0007669"/>
    <property type="project" value="UniProtKB-ARBA"/>
</dbReference>
<feature type="region of interest" description="Disordered" evidence="6">
    <location>
        <begin position="228"/>
        <end position="281"/>
    </location>
</feature>
<dbReference type="SMART" id="SM00355">
    <property type="entry name" value="ZnF_C2H2"/>
    <property type="match status" value="2"/>
</dbReference>
<feature type="compositionally biased region" description="Polar residues" evidence="6">
    <location>
        <begin position="80"/>
        <end position="98"/>
    </location>
</feature>
<keyword evidence="4" id="KW-0862">Zinc</keyword>
<dbReference type="STRING" id="90262.A0A1X2I0R2"/>
<dbReference type="AlphaFoldDB" id="A0A1X2I0R2"/>
<evidence type="ECO:0000256" key="5">
    <source>
        <dbReference type="PROSITE-ProRule" id="PRU00042"/>
    </source>
</evidence>
<sequence length="366" mass="40106">MHSKQPSLPSIQHLLSEDKPAPSPTTSLQQRLGHRSTRSVSSLPTELQSLSIHGPAATTKTSNPPPQQQQQTVHLMNNSALNKGTPSWMLNSSSPHQPRQTRKPGHSSLSHVRSVSDLDPSSSSSSSNQMGTPPPQSQLSFTLQPTISETSRLSFHQHHHQTPIISPPPMLFSTSISPKLRSPPPQHHSEQYSHSQQQIRHKQHRRAVSANTVDFMLLHTMDDNLIHASTPRKPVSASVSRETSPNLVTGSSLNHPSNNNTSNENSETATMTSSSPAVSSASLSSTTTSAASRYVCPYCHKRFSRPSSLRIHTYSHSGEKPFVCPEVGCGRRFSVQSNQRRHLRVHRLGRHTATKSPLRDGGSVIT</sequence>
<feature type="region of interest" description="Disordered" evidence="6">
    <location>
        <begin position="80"/>
        <end position="140"/>
    </location>
</feature>
<feature type="region of interest" description="Disordered" evidence="6">
    <location>
        <begin position="1"/>
        <end position="48"/>
    </location>
</feature>
<feature type="domain" description="C2H2-type" evidence="7">
    <location>
        <begin position="322"/>
        <end position="351"/>
    </location>
</feature>
<dbReference type="PROSITE" id="PS00028">
    <property type="entry name" value="ZINC_FINGER_C2H2_1"/>
    <property type="match status" value="2"/>
</dbReference>
<dbReference type="SUPFAM" id="SSF57667">
    <property type="entry name" value="beta-beta-alpha zinc fingers"/>
    <property type="match status" value="1"/>
</dbReference>
<dbReference type="GO" id="GO:0000978">
    <property type="term" value="F:RNA polymerase II cis-regulatory region sequence-specific DNA binding"/>
    <property type="evidence" value="ECO:0007669"/>
    <property type="project" value="TreeGrafter"/>
</dbReference>
<dbReference type="PANTHER" id="PTHR19818">
    <property type="entry name" value="ZINC FINGER PROTEIN ZIC AND GLI"/>
    <property type="match status" value="1"/>
</dbReference>
<keyword evidence="9" id="KW-1185">Reference proteome</keyword>
<evidence type="ECO:0000313" key="8">
    <source>
        <dbReference type="EMBL" id="ORZ06870.1"/>
    </source>
</evidence>
<proteinExistence type="predicted"/>
<dbReference type="OrthoDB" id="6077919at2759"/>
<evidence type="ECO:0000256" key="6">
    <source>
        <dbReference type="SAM" id="MobiDB-lite"/>
    </source>
</evidence>
<dbReference type="InterPro" id="IPR036236">
    <property type="entry name" value="Znf_C2H2_sf"/>
</dbReference>
<evidence type="ECO:0000259" key="7">
    <source>
        <dbReference type="PROSITE" id="PS50157"/>
    </source>
</evidence>